<dbReference type="OrthoDB" id="297190at2759"/>
<dbReference type="EMBL" id="CAJJDN010000055">
    <property type="protein sequence ID" value="CAD8089945.1"/>
    <property type="molecule type" value="Genomic_DNA"/>
</dbReference>
<evidence type="ECO:0000313" key="1">
    <source>
        <dbReference type="EMBL" id="CAD8089945.1"/>
    </source>
</evidence>
<proteinExistence type="predicted"/>
<accession>A0A8S1NLS5</accession>
<name>A0A8S1NLS5_9CILI</name>
<organism evidence="1 2">
    <name type="scientific">Paramecium sonneborni</name>
    <dbReference type="NCBI Taxonomy" id="65129"/>
    <lineage>
        <taxon>Eukaryota</taxon>
        <taxon>Sar</taxon>
        <taxon>Alveolata</taxon>
        <taxon>Ciliophora</taxon>
        <taxon>Intramacronucleata</taxon>
        <taxon>Oligohymenophorea</taxon>
        <taxon>Peniculida</taxon>
        <taxon>Parameciidae</taxon>
        <taxon>Paramecium</taxon>
    </lineage>
</organism>
<sequence length="510" mass="60367">MLNSNFNSCDQLIETTKSDNFEQQDFFLKENANQQQIQTQKKEENIKKQFNQEHKQTNTNELRQDQYQNQNKAQNEYINISQYLESQLERYKQIEIQIIHDKDKGVVKQIMSSIQSQLDKLKSNTLDPNSDNNSKFGEISLIKEQNQTDESFYSNSKIQANLKEIYKFYSKISYGRGPSDDFTRINHESNIMTEGKFMIFCRQFGLMAKKIPHMHTQSKTNDMSKNVILTQNSNTLIQSILNSNQNENVKYLSFKELNNLFRKVNKNQNEVTYVNFLLLLQEISKLIFFKEPKRAETLLYKLMEIDGTEFRKKLKSLYIPFNSKDQPGFRKPKGLIQLKCGNHSTDQLKSKRLLIDEWKNGKKEQLRNKLISQANQSRSKSIIYEPLYVKTSSYKERKLRKIGLDSQSHQILNLEKLDQLDPKLFLLENFKPFDLIQEDEDSEDKYYLKSYDLSRSEKKSEIKPLSNEKKIPVQKMKTESINKRTQILSKIDSRIEEYQAYFKLPRLQNK</sequence>
<keyword evidence="2" id="KW-1185">Reference proteome</keyword>
<gene>
    <name evidence="1" type="ORF">PSON_ATCC_30995.1.T0550069</name>
</gene>
<dbReference type="Proteomes" id="UP000692954">
    <property type="component" value="Unassembled WGS sequence"/>
</dbReference>
<protein>
    <submittedName>
        <fullName evidence="1">Uncharacterized protein</fullName>
    </submittedName>
</protein>
<comment type="caution">
    <text evidence="1">The sequence shown here is derived from an EMBL/GenBank/DDBJ whole genome shotgun (WGS) entry which is preliminary data.</text>
</comment>
<dbReference type="AlphaFoldDB" id="A0A8S1NLS5"/>
<reference evidence="1" key="1">
    <citation type="submission" date="2021-01" db="EMBL/GenBank/DDBJ databases">
        <authorList>
            <consortium name="Genoscope - CEA"/>
            <person name="William W."/>
        </authorList>
    </citation>
    <scope>NUCLEOTIDE SEQUENCE</scope>
</reference>
<evidence type="ECO:0000313" key="2">
    <source>
        <dbReference type="Proteomes" id="UP000692954"/>
    </source>
</evidence>